<gene>
    <name evidence="1" type="ORF">TrRE_jg10749</name>
</gene>
<dbReference type="Proteomes" id="UP001165082">
    <property type="component" value="Unassembled WGS sequence"/>
</dbReference>
<dbReference type="AlphaFoldDB" id="A0A9W7FFV5"/>
<accession>A0A9W7FFV5</accession>
<proteinExistence type="predicted"/>
<keyword evidence="2" id="KW-1185">Reference proteome</keyword>
<comment type="caution">
    <text evidence="1">The sequence shown here is derived from an EMBL/GenBank/DDBJ whole genome shotgun (WGS) entry which is preliminary data.</text>
</comment>
<dbReference type="OrthoDB" id="10485624at2759"/>
<evidence type="ECO:0000313" key="1">
    <source>
        <dbReference type="EMBL" id="GMI11397.1"/>
    </source>
</evidence>
<sequence length="191" mass="21319">MLTGSRTKVGDADVGSVASMLRMKEMLESDVVSALWELRERTRTRKKLLSEMQGSQAKQISALKLHISQLRDRAAENGARYERLVRRGREIAGRSGAAMEACGTLARGLTNAERGYFEQLKIWEGTGNRWEVEIGEMGRKGRRLEQGGERKMGDVGEREEGMIGDLLRGQGVLVKKIEESIKRTKAKAAEK</sequence>
<reference evidence="1" key="1">
    <citation type="submission" date="2022-07" db="EMBL/GenBank/DDBJ databases">
        <title>Genome analysis of Parmales, a sister group of diatoms, reveals the evolutionary specialization of diatoms from phago-mixotrophs to photoautotrophs.</title>
        <authorList>
            <person name="Ban H."/>
            <person name="Sato S."/>
            <person name="Yoshikawa S."/>
            <person name="Kazumasa Y."/>
            <person name="Nakamura Y."/>
            <person name="Ichinomiya M."/>
            <person name="Saitoh K."/>
            <person name="Sato N."/>
            <person name="Blanc-Mathieu R."/>
            <person name="Endo H."/>
            <person name="Kuwata A."/>
            <person name="Ogata H."/>
        </authorList>
    </citation>
    <scope>NUCLEOTIDE SEQUENCE</scope>
</reference>
<evidence type="ECO:0000313" key="2">
    <source>
        <dbReference type="Proteomes" id="UP001165082"/>
    </source>
</evidence>
<dbReference type="EMBL" id="BRXZ01000421">
    <property type="protein sequence ID" value="GMI11397.1"/>
    <property type="molecule type" value="Genomic_DNA"/>
</dbReference>
<protein>
    <submittedName>
        <fullName evidence="1">Uncharacterized protein</fullName>
    </submittedName>
</protein>
<name>A0A9W7FFV5_9STRA</name>
<organism evidence="1 2">
    <name type="scientific">Triparma retinervis</name>
    <dbReference type="NCBI Taxonomy" id="2557542"/>
    <lineage>
        <taxon>Eukaryota</taxon>
        <taxon>Sar</taxon>
        <taxon>Stramenopiles</taxon>
        <taxon>Ochrophyta</taxon>
        <taxon>Bolidophyceae</taxon>
        <taxon>Parmales</taxon>
        <taxon>Triparmaceae</taxon>
        <taxon>Triparma</taxon>
    </lineage>
</organism>